<protein>
    <submittedName>
        <fullName evidence="1">Uncharacterized protein</fullName>
    </submittedName>
</protein>
<dbReference type="AlphaFoldDB" id="A0A8S9L4G5"/>
<evidence type="ECO:0000313" key="2">
    <source>
        <dbReference type="Proteomes" id="UP000712281"/>
    </source>
</evidence>
<gene>
    <name evidence="1" type="ORF">F2Q68_00008274</name>
</gene>
<reference evidence="1" key="1">
    <citation type="submission" date="2019-12" db="EMBL/GenBank/DDBJ databases">
        <title>Genome sequencing and annotation of Brassica cretica.</title>
        <authorList>
            <person name="Studholme D.J."/>
            <person name="Sarris P.F."/>
        </authorList>
    </citation>
    <scope>NUCLEOTIDE SEQUENCE</scope>
    <source>
        <strain evidence="1">PFS-001/15</strain>
        <tissue evidence="1">Leaf</tissue>
    </source>
</reference>
<name>A0A8S9L4G5_BRACR</name>
<proteinExistence type="predicted"/>
<dbReference type="EMBL" id="QGKW02000717">
    <property type="protein sequence ID" value="KAF2600248.1"/>
    <property type="molecule type" value="Genomic_DNA"/>
</dbReference>
<accession>A0A8S9L4G5</accession>
<evidence type="ECO:0000313" key="1">
    <source>
        <dbReference type="EMBL" id="KAF2600248.1"/>
    </source>
</evidence>
<comment type="caution">
    <text evidence="1">The sequence shown here is derived from an EMBL/GenBank/DDBJ whole genome shotgun (WGS) entry which is preliminary data.</text>
</comment>
<dbReference type="Proteomes" id="UP000712281">
    <property type="component" value="Unassembled WGS sequence"/>
</dbReference>
<sequence length="74" mass="7731">MVLHHLLAEDAMTTMSLVSKVILLKLMLCVSDGSDSALFMAFDGGDNNPIDDIPGVGSVKTKASNGVTNAPILE</sequence>
<organism evidence="1 2">
    <name type="scientific">Brassica cretica</name>
    <name type="common">Mustard</name>
    <dbReference type="NCBI Taxonomy" id="69181"/>
    <lineage>
        <taxon>Eukaryota</taxon>
        <taxon>Viridiplantae</taxon>
        <taxon>Streptophyta</taxon>
        <taxon>Embryophyta</taxon>
        <taxon>Tracheophyta</taxon>
        <taxon>Spermatophyta</taxon>
        <taxon>Magnoliopsida</taxon>
        <taxon>eudicotyledons</taxon>
        <taxon>Gunneridae</taxon>
        <taxon>Pentapetalae</taxon>
        <taxon>rosids</taxon>
        <taxon>malvids</taxon>
        <taxon>Brassicales</taxon>
        <taxon>Brassicaceae</taxon>
        <taxon>Brassiceae</taxon>
        <taxon>Brassica</taxon>
    </lineage>
</organism>